<dbReference type="SUPFAM" id="SSF109854">
    <property type="entry name" value="DinB/YfiT-like putative metalloenzymes"/>
    <property type="match status" value="1"/>
</dbReference>
<protein>
    <submittedName>
        <fullName evidence="2">Uncharacterized protein (TIGR03083 family)</fullName>
    </submittedName>
</protein>
<dbReference type="InterPro" id="IPR017517">
    <property type="entry name" value="Maleyloyr_isom"/>
</dbReference>
<reference evidence="2 3" key="1">
    <citation type="submission" date="2019-02" db="EMBL/GenBank/DDBJ databases">
        <title>Sequencing the genomes of 1000 actinobacteria strains.</title>
        <authorList>
            <person name="Klenk H.-P."/>
        </authorList>
    </citation>
    <scope>NUCLEOTIDE SEQUENCE [LARGE SCALE GENOMIC DNA]</scope>
    <source>
        <strain evidence="2 3">DSM 45612</strain>
    </source>
</reference>
<name>A0A4Q8BG58_9ACTN</name>
<keyword evidence="3" id="KW-1185">Reference proteome</keyword>
<dbReference type="RefSeq" id="WP_130337994.1">
    <property type="nucleotide sequence ID" value="NZ_SHLD01000001.1"/>
</dbReference>
<dbReference type="Gene3D" id="1.20.120.450">
    <property type="entry name" value="dinb family like domain"/>
    <property type="match status" value="1"/>
</dbReference>
<proteinExistence type="predicted"/>
<comment type="caution">
    <text evidence="2">The sequence shown here is derived from an EMBL/GenBank/DDBJ whole genome shotgun (WGS) entry which is preliminary data.</text>
</comment>
<sequence>MTQSLVVAAEQRQADRDQAAAVGEAEGRATLALLRQLRDDDWQRRTDATEWDVRTTVSHLVAQAEDALRLRTMLRRELVGRLHRRGKIPVDAHTAVGVDEHRSDRGPELVERFAVLWPQAVRARRRRPALLRRARMSLGMPGVPRVRVAYLLDVILNRDLWMHRADLARATGKLFVIAEHDRHIVAQVMRDLALQWSAAPVALELTGPAGGTWLIGSGELVAVVRADAVAYLRALAGRDDNVDLELVSGDAAVLTALRQARIPF</sequence>
<dbReference type="GO" id="GO:0046872">
    <property type="term" value="F:metal ion binding"/>
    <property type="evidence" value="ECO:0007669"/>
    <property type="project" value="InterPro"/>
</dbReference>
<evidence type="ECO:0000313" key="3">
    <source>
        <dbReference type="Proteomes" id="UP000294114"/>
    </source>
</evidence>
<organism evidence="2 3">
    <name type="scientific">Micromonospora kangleipakensis</name>
    <dbReference type="NCBI Taxonomy" id="1077942"/>
    <lineage>
        <taxon>Bacteria</taxon>
        <taxon>Bacillati</taxon>
        <taxon>Actinomycetota</taxon>
        <taxon>Actinomycetes</taxon>
        <taxon>Micromonosporales</taxon>
        <taxon>Micromonosporaceae</taxon>
        <taxon>Micromonospora</taxon>
    </lineage>
</organism>
<feature type="domain" description="Mycothiol-dependent maleylpyruvate isomerase metal-binding" evidence="1">
    <location>
        <begin position="25"/>
        <end position="168"/>
    </location>
</feature>
<gene>
    <name evidence="2" type="ORF">EV384_5684</name>
</gene>
<evidence type="ECO:0000259" key="1">
    <source>
        <dbReference type="Pfam" id="PF11716"/>
    </source>
</evidence>
<dbReference type="EMBL" id="SHLD01000001">
    <property type="protein sequence ID" value="RZU76972.1"/>
    <property type="molecule type" value="Genomic_DNA"/>
</dbReference>
<dbReference type="Proteomes" id="UP000294114">
    <property type="component" value="Unassembled WGS sequence"/>
</dbReference>
<dbReference type="OrthoDB" id="5185819at2"/>
<dbReference type="Pfam" id="PF11716">
    <property type="entry name" value="MDMPI_N"/>
    <property type="match status" value="1"/>
</dbReference>
<accession>A0A4Q8BG58</accession>
<dbReference type="InterPro" id="IPR024344">
    <property type="entry name" value="MDMPI_metal-binding"/>
</dbReference>
<dbReference type="AlphaFoldDB" id="A0A4Q8BG58"/>
<dbReference type="InterPro" id="IPR034660">
    <property type="entry name" value="DinB/YfiT-like"/>
</dbReference>
<evidence type="ECO:0000313" key="2">
    <source>
        <dbReference type="EMBL" id="RZU76972.1"/>
    </source>
</evidence>
<dbReference type="NCBIfam" id="TIGR03083">
    <property type="entry name" value="maleylpyruvate isomerase family mycothiol-dependent enzyme"/>
    <property type="match status" value="1"/>
</dbReference>